<dbReference type="OrthoDB" id="7062823at2"/>
<evidence type="ECO:0000313" key="2">
    <source>
        <dbReference type="Proteomes" id="UP000236569"/>
    </source>
</evidence>
<comment type="caution">
    <text evidence="1">The sequence shown here is derived from an EMBL/GenBank/DDBJ whole genome shotgun (WGS) entry which is preliminary data.</text>
</comment>
<dbReference type="AlphaFoldDB" id="A0A2I9CVJ4"/>
<gene>
    <name evidence="1" type="ORF">DAERI_060229</name>
</gene>
<accession>A0A2I9CVJ4</accession>
<name>A0A2I9CVJ4_9DEIO</name>
<reference evidence="2" key="1">
    <citation type="submission" date="2018-01" db="EMBL/GenBank/DDBJ databases">
        <title>Draft Genome Sequence of the Radioresistant Bacterium Deinococcus aerius TR0125, Isolated from the Higher Atmosphere above Japan.</title>
        <authorList>
            <person name="Satoh K."/>
            <person name="Arai H."/>
            <person name="Sanzen T."/>
            <person name="Kawaguchi Y."/>
            <person name="Hayashi H."/>
            <person name="Yokobori S."/>
            <person name="Yamagishi A."/>
            <person name="Oono Y."/>
            <person name="Narumi I."/>
        </authorList>
    </citation>
    <scope>NUCLEOTIDE SEQUENCE [LARGE SCALE GENOMIC DNA]</scope>
    <source>
        <strain evidence="2">TR0125</strain>
    </source>
</reference>
<sequence length="98" mass="11440">MPPPFRHLLNEDAIPLAVKLGRSEEELRARGLNVRDFNGTLNFFFEDGSHATFRYAFFLHDPVKRAIVVFTEHCGYFVFPDWLRVLDAEGRTLFDRLP</sequence>
<proteinExistence type="predicted"/>
<protein>
    <submittedName>
        <fullName evidence="1">Uncharacterized protein</fullName>
    </submittedName>
</protein>
<organism evidence="1 2">
    <name type="scientific">Deinococcus aerius</name>
    <dbReference type="NCBI Taxonomy" id="200253"/>
    <lineage>
        <taxon>Bacteria</taxon>
        <taxon>Thermotogati</taxon>
        <taxon>Deinococcota</taxon>
        <taxon>Deinococci</taxon>
        <taxon>Deinococcales</taxon>
        <taxon>Deinococcaceae</taxon>
        <taxon>Deinococcus</taxon>
    </lineage>
</organism>
<dbReference type="EMBL" id="BFAG01000006">
    <property type="protein sequence ID" value="GBF05969.1"/>
    <property type="molecule type" value="Genomic_DNA"/>
</dbReference>
<dbReference type="RefSeq" id="WP_103129361.1">
    <property type="nucleotide sequence ID" value="NZ_BFAG01000006.1"/>
</dbReference>
<dbReference type="Proteomes" id="UP000236569">
    <property type="component" value="Unassembled WGS sequence"/>
</dbReference>
<keyword evidence="2" id="KW-1185">Reference proteome</keyword>
<evidence type="ECO:0000313" key="1">
    <source>
        <dbReference type="EMBL" id="GBF05969.1"/>
    </source>
</evidence>